<accession>A0A5B0MHR8</accession>
<evidence type="ECO:0000313" key="1">
    <source>
        <dbReference type="EMBL" id="KAA1075594.1"/>
    </source>
</evidence>
<gene>
    <name evidence="1" type="ORF">PGTUg99_028865</name>
</gene>
<dbReference type="EMBL" id="VDEP01000472">
    <property type="protein sequence ID" value="KAA1075594.1"/>
    <property type="molecule type" value="Genomic_DNA"/>
</dbReference>
<evidence type="ECO:0000313" key="2">
    <source>
        <dbReference type="Proteomes" id="UP000325313"/>
    </source>
</evidence>
<reference evidence="1 2" key="1">
    <citation type="submission" date="2019-05" db="EMBL/GenBank/DDBJ databases">
        <title>Emergence of the Ug99 lineage of the wheat stem rust pathogen through somatic hybridization.</title>
        <authorList>
            <person name="Li F."/>
            <person name="Upadhyaya N.M."/>
            <person name="Sperschneider J."/>
            <person name="Matny O."/>
            <person name="Nguyen-Phuc H."/>
            <person name="Mago R."/>
            <person name="Raley C."/>
            <person name="Miller M.E."/>
            <person name="Silverstein K.A.T."/>
            <person name="Henningsen E."/>
            <person name="Hirsch C.D."/>
            <person name="Visser B."/>
            <person name="Pretorius Z.A."/>
            <person name="Steffenson B.J."/>
            <person name="Schwessinger B."/>
            <person name="Dodds P.N."/>
            <person name="Figueroa M."/>
        </authorList>
    </citation>
    <scope>NUCLEOTIDE SEQUENCE [LARGE SCALE GENOMIC DNA]</scope>
    <source>
        <strain evidence="1 2">Ug99</strain>
    </source>
</reference>
<proteinExistence type="predicted"/>
<name>A0A5B0MHR8_PUCGR</name>
<sequence>MDLKSWNLSEQLAVPTHSDAASWLIFEGRAIASYSHDNITIKCQSSSYHTVLPPRIRSLPHPLLTGDLKLIDHGAKTLAIDPDVPDLEQKINPGSTYGQLFYSTSVAFTDPETQQEKNILVKLCGYGSAITALVENHVYLVSGRFIPRNIKTTPVFHYEADTIIDLGETAQFSQSMCDKSTVVGLGVVVSKKEVASSETGSASKILHVILQHTDYDPVVQFKSLYHVGGRKNLANTFGLFQLGREVLISGNIVGYSEDSYMWIINGLSRPLLKLLLRLKDLSWSLVVLACKIYFCYNHMTRFRLIKSSLQDLD</sequence>
<protein>
    <submittedName>
        <fullName evidence="1">Uncharacterized protein</fullName>
    </submittedName>
</protein>
<comment type="caution">
    <text evidence="1">The sequence shown here is derived from an EMBL/GenBank/DDBJ whole genome shotgun (WGS) entry which is preliminary data.</text>
</comment>
<dbReference type="Proteomes" id="UP000325313">
    <property type="component" value="Unassembled WGS sequence"/>
</dbReference>
<dbReference type="AlphaFoldDB" id="A0A5B0MHR8"/>
<organism evidence="1 2">
    <name type="scientific">Puccinia graminis f. sp. tritici</name>
    <dbReference type="NCBI Taxonomy" id="56615"/>
    <lineage>
        <taxon>Eukaryota</taxon>
        <taxon>Fungi</taxon>
        <taxon>Dikarya</taxon>
        <taxon>Basidiomycota</taxon>
        <taxon>Pucciniomycotina</taxon>
        <taxon>Pucciniomycetes</taxon>
        <taxon>Pucciniales</taxon>
        <taxon>Pucciniaceae</taxon>
        <taxon>Puccinia</taxon>
    </lineage>
</organism>